<evidence type="ECO:0008006" key="4">
    <source>
        <dbReference type="Google" id="ProtNLM"/>
    </source>
</evidence>
<reference evidence="2 3" key="1">
    <citation type="submission" date="2021-05" db="EMBL/GenBank/DDBJ databases">
        <title>A Polyphasic approach of four new species of the genus Ohtaekwangia: Ohtaekwangia histidinii sp. nov., Ohtaekwangia cretensis sp. nov., Ohtaekwangia indiensis sp. nov., Ohtaekwangia reichenbachii sp. nov. from diverse environment.</title>
        <authorList>
            <person name="Octaviana S."/>
        </authorList>
    </citation>
    <scope>NUCLEOTIDE SEQUENCE [LARGE SCALE GENOMIC DNA]</scope>
    <source>
        <strain evidence="2 3">PWU4</strain>
    </source>
</reference>
<keyword evidence="3" id="KW-1185">Reference proteome</keyword>
<dbReference type="RefSeq" id="WP_254162000.1">
    <property type="nucleotide sequence ID" value="NZ_JAHESF010000005.1"/>
</dbReference>
<dbReference type="Proteomes" id="UP001319200">
    <property type="component" value="Unassembled WGS sequence"/>
</dbReference>
<comment type="caution">
    <text evidence="2">The sequence shown here is derived from an EMBL/GenBank/DDBJ whole genome shotgun (WGS) entry which is preliminary data.</text>
</comment>
<dbReference type="SUPFAM" id="SSF56935">
    <property type="entry name" value="Porins"/>
    <property type="match status" value="1"/>
</dbReference>
<keyword evidence="1" id="KW-0732">Signal</keyword>
<dbReference type="Gene3D" id="2.170.130.10">
    <property type="entry name" value="TonB-dependent receptor, plug domain"/>
    <property type="match status" value="1"/>
</dbReference>
<dbReference type="EMBL" id="JAHESF010000005">
    <property type="protein sequence ID" value="MBT1696668.1"/>
    <property type="molecule type" value="Genomic_DNA"/>
</dbReference>
<name>A0AAP2GM85_9BACT</name>
<evidence type="ECO:0000256" key="1">
    <source>
        <dbReference type="SAM" id="SignalP"/>
    </source>
</evidence>
<sequence>MRKLLLIMMVAAANTLLAQDIFQQKLYAPDLVLKYREEASLSADQVEKIKSIYNGELAAYNSKKWDLDAMMVKLEQLISVSKVDSKAAMAQLEKSLVLEAEIKKMKLDMLLKVKNLLTPAQQEKLDVHKDEFVNERSITAPLSDNQRVSLRVKPGKDPDAKPLYVIIDGDEKRMTGELPADLDPNTIASMEVLKGTTATDKYGKQGKNGVIIINLKKK</sequence>
<organism evidence="2 3">
    <name type="scientific">Chryseosolibacter histidini</name>
    <dbReference type="NCBI Taxonomy" id="2782349"/>
    <lineage>
        <taxon>Bacteria</taxon>
        <taxon>Pseudomonadati</taxon>
        <taxon>Bacteroidota</taxon>
        <taxon>Cytophagia</taxon>
        <taxon>Cytophagales</taxon>
        <taxon>Chryseotaleaceae</taxon>
        <taxon>Chryseosolibacter</taxon>
    </lineage>
</organism>
<evidence type="ECO:0000313" key="3">
    <source>
        <dbReference type="Proteomes" id="UP001319200"/>
    </source>
</evidence>
<protein>
    <recommendedName>
        <fullName evidence="4">TonB-dependent receptor plug domain-containing protein</fullName>
    </recommendedName>
</protein>
<dbReference type="AlphaFoldDB" id="A0AAP2GM85"/>
<dbReference type="Gene3D" id="1.20.120.1490">
    <property type="match status" value="1"/>
</dbReference>
<feature type="signal peptide" evidence="1">
    <location>
        <begin position="1"/>
        <end position="18"/>
    </location>
</feature>
<proteinExistence type="predicted"/>
<dbReference type="InterPro" id="IPR037066">
    <property type="entry name" value="Plug_dom_sf"/>
</dbReference>
<evidence type="ECO:0000313" key="2">
    <source>
        <dbReference type="EMBL" id="MBT1696668.1"/>
    </source>
</evidence>
<feature type="chain" id="PRO_5043001082" description="TonB-dependent receptor plug domain-containing protein" evidence="1">
    <location>
        <begin position="19"/>
        <end position="218"/>
    </location>
</feature>
<accession>A0AAP2GM85</accession>
<gene>
    <name evidence="2" type="ORF">KK083_07275</name>
</gene>